<name>A0A9P7W4F1_9AGAR</name>
<sequence length="58" mass="6171">MVSVPGRLRKKIEIRKQERKTTTNICSSSLTAASGLPNNTEAKNTAHFGTVLGSVLGT</sequence>
<accession>A0A9P7W4F1</accession>
<reference evidence="1" key="1">
    <citation type="submission" date="2020-11" db="EMBL/GenBank/DDBJ databases">
        <title>Adaptations for nitrogen fixation in a non-lichenized fungal sporocarp promotes dispersal by wood-feeding termites.</title>
        <authorList>
            <consortium name="DOE Joint Genome Institute"/>
            <person name="Koch R.A."/>
            <person name="Yoon G."/>
            <person name="Arayal U."/>
            <person name="Lail K."/>
            <person name="Amirebrahimi M."/>
            <person name="Labutti K."/>
            <person name="Lipzen A."/>
            <person name="Riley R."/>
            <person name="Barry K."/>
            <person name="Henrissat B."/>
            <person name="Grigoriev I.V."/>
            <person name="Herr J.R."/>
            <person name="Aime M.C."/>
        </authorList>
    </citation>
    <scope>NUCLEOTIDE SEQUENCE</scope>
    <source>
        <strain evidence="1">MCA 3950</strain>
    </source>
</reference>
<protein>
    <submittedName>
        <fullName evidence="1">Uncharacterized protein</fullName>
    </submittedName>
</protein>
<feature type="non-terminal residue" evidence="1">
    <location>
        <position position="58"/>
    </location>
</feature>
<keyword evidence="2" id="KW-1185">Reference proteome</keyword>
<comment type="caution">
    <text evidence="1">The sequence shown here is derived from an EMBL/GenBank/DDBJ whole genome shotgun (WGS) entry which is preliminary data.</text>
</comment>
<proteinExistence type="predicted"/>
<evidence type="ECO:0000313" key="2">
    <source>
        <dbReference type="Proteomes" id="UP000812287"/>
    </source>
</evidence>
<dbReference type="GeneID" id="66107211"/>
<organism evidence="1 2">
    <name type="scientific">Guyanagaster necrorhizus</name>
    <dbReference type="NCBI Taxonomy" id="856835"/>
    <lineage>
        <taxon>Eukaryota</taxon>
        <taxon>Fungi</taxon>
        <taxon>Dikarya</taxon>
        <taxon>Basidiomycota</taxon>
        <taxon>Agaricomycotina</taxon>
        <taxon>Agaricomycetes</taxon>
        <taxon>Agaricomycetidae</taxon>
        <taxon>Agaricales</taxon>
        <taxon>Marasmiineae</taxon>
        <taxon>Physalacriaceae</taxon>
        <taxon>Guyanagaster</taxon>
    </lineage>
</organism>
<gene>
    <name evidence="1" type="ORF">BT62DRAFT_925952</name>
</gene>
<evidence type="ECO:0000313" key="1">
    <source>
        <dbReference type="EMBL" id="KAG7451770.1"/>
    </source>
</evidence>
<dbReference type="Proteomes" id="UP000812287">
    <property type="component" value="Unassembled WGS sequence"/>
</dbReference>
<dbReference type="EMBL" id="MU250524">
    <property type="protein sequence ID" value="KAG7451770.1"/>
    <property type="molecule type" value="Genomic_DNA"/>
</dbReference>
<dbReference type="AlphaFoldDB" id="A0A9P7W4F1"/>
<dbReference type="RefSeq" id="XP_043045270.1">
    <property type="nucleotide sequence ID" value="XM_043184914.1"/>
</dbReference>